<reference evidence="2 3" key="1">
    <citation type="submission" date="2021-08" db="EMBL/GenBank/DDBJ databases">
        <title>Streptomyces sp. PTM05 isolated from lichen.</title>
        <authorList>
            <person name="Somphong A."/>
            <person name="Phongsopitanun W."/>
            <person name="Tanasupawat S."/>
        </authorList>
    </citation>
    <scope>NUCLEOTIDE SEQUENCE [LARGE SCALE GENOMIC DNA]</scope>
    <source>
        <strain evidence="2 3">Ptm05</strain>
    </source>
</reference>
<gene>
    <name evidence="2" type="ORF">K7472_13010</name>
</gene>
<sequence>MEDGTEKSGQGQPRSAPEVGAVVRDSVRERLGVLVEVDGPVAHVRPPEGGTPWLARLADVYAACPMDELRAKVAELNARRRFTP</sequence>
<name>A0ABS7QTQ6_9ACTN</name>
<evidence type="ECO:0000313" key="3">
    <source>
        <dbReference type="Proteomes" id="UP001198565"/>
    </source>
</evidence>
<dbReference type="RefSeq" id="WP_222977340.1">
    <property type="nucleotide sequence ID" value="NZ_JAINVZ010000007.1"/>
</dbReference>
<proteinExistence type="predicted"/>
<dbReference type="Proteomes" id="UP001198565">
    <property type="component" value="Unassembled WGS sequence"/>
</dbReference>
<feature type="region of interest" description="Disordered" evidence="1">
    <location>
        <begin position="1"/>
        <end position="21"/>
    </location>
</feature>
<organism evidence="2 3">
    <name type="scientific">Streptantibioticus parmotrematis</name>
    <dbReference type="NCBI Taxonomy" id="2873249"/>
    <lineage>
        <taxon>Bacteria</taxon>
        <taxon>Bacillati</taxon>
        <taxon>Actinomycetota</taxon>
        <taxon>Actinomycetes</taxon>
        <taxon>Kitasatosporales</taxon>
        <taxon>Streptomycetaceae</taxon>
        <taxon>Streptantibioticus</taxon>
    </lineage>
</organism>
<evidence type="ECO:0000256" key="1">
    <source>
        <dbReference type="SAM" id="MobiDB-lite"/>
    </source>
</evidence>
<keyword evidence="3" id="KW-1185">Reference proteome</keyword>
<accession>A0ABS7QTQ6</accession>
<protein>
    <submittedName>
        <fullName evidence="2">Uncharacterized protein</fullName>
    </submittedName>
</protein>
<comment type="caution">
    <text evidence="2">The sequence shown here is derived from an EMBL/GenBank/DDBJ whole genome shotgun (WGS) entry which is preliminary data.</text>
</comment>
<dbReference type="EMBL" id="JAINVZ010000007">
    <property type="protein sequence ID" value="MBY8885765.1"/>
    <property type="molecule type" value="Genomic_DNA"/>
</dbReference>
<evidence type="ECO:0000313" key="2">
    <source>
        <dbReference type="EMBL" id="MBY8885765.1"/>
    </source>
</evidence>